<gene>
    <name evidence="2" type="ORF">ACFYKT_18725</name>
</gene>
<feature type="transmembrane region" description="Helical" evidence="1">
    <location>
        <begin position="139"/>
        <end position="158"/>
    </location>
</feature>
<keyword evidence="1" id="KW-0812">Transmembrane</keyword>
<evidence type="ECO:0000313" key="2">
    <source>
        <dbReference type="EMBL" id="MFE8698360.1"/>
    </source>
</evidence>
<dbReference type="Proteomes" id="UP001601058">
    <property type="component" value="Unassembled WGS sequence"/>
</dbReference>
<dbReference type="RefSeq" id="WP_389222670.1">
    <property type="nucleotide sequence ID" value="NZ_JBIACJ010000013.1"/>
</dbReference>
<proteinExistence type="predicted"/>
<keyword evidence="3" id="KW-1185">Reference proteome</keyword>
<sequence length="169" mass="20443">MNNCLSFKFVREWRNKNMLFWVFAFFIVLNIIAYFIPKRLSKIENYATTLFSLLFGICVDLILNLKYELYGYFGKGFQWMGFIGEFLYFIPISILYHNYLPIGDSKKKLLIYIFSWSLCSVIIEWIIEKTEFFNYSEWNLFHSALVYPIVFAILYLQLKYIRKLIKKDD</sequence>
<feature type="transmembrane region" description="Helical" evidence="1">
    <location>
        <begin position="48"/>
        <end position="65"/>
    </location>
</feature>
<feature type="transmembrane region" description="Helical" evidence="1">
    <location>
        <begin position="77"/>
        <end position="97"/>
    </location>
</feature>
<keyword evidence="1" id="KW-0472">Membrane</keyword>
<evidence type="ECO:0000256" key="1">
    <source>
        <dbReference type="SAM" id="Phobius"/>
    </source>
</evidence>
<dbReference type="NCBIfam" id="NF041644">
    <property type="entry name" value="CBO0543_fam"/>
    <property type="match status" value="1"/>
</dbReference>
<protein>
    <submittedName>
        <fullName evidence="2">CBO0543 family protein</fullName>
    </submittedName>
</protein>
<dbReference type="InterPro" id="IPR048147">
    <property type="entry name" value="CBO0543-like"/>
</dbReference>
<keyword evidence="1" id="KW-1133">Transmembrane helix</keyword>
<organism evidence="2 3">
    <name type="scientific">Cytobacillus mangrovibacter</name>
    <dbReference type="NCBI Taxonomy" id="3299024"/>
    <lineage>
        <taxon>Bacteria</taxon>
        <taxon>Bacillati</taxon>
        <taxon>Bacillota</taxon>
        <taxon>Bacilli</taxon>
        <taxon>Bacillales</taxon>
        <taxon>Bacillaceae</taxon>
        <taxon>Cytobacillus</taxon>
    </lineage>
</organism>
<dbReference type="EMBL" id="JBIACJ010000013">
    <property type="protein sequence ID" value="MFE8698360.1"/>
    <property type="molecule type" value="Genomic_DNA"/>
</dbReference>
<accession>A0ABW6K4Y6</accession>
<evidence type="ECO:0000313" key="3">
    <source>
        <dbReference type="Proteomes" id="UP001601058"/>
    </source>
</evidence>
<comment type="caution">
    <text evidence="2">The sequence shown here is derived from an EMBL/GenBank/DDBJ whole genome shotgun (WGS) entry which is preliminary data.</text>
</comment>
<name>A0ABW6K4Y6_9BACI</name>
<reference evidence="2 3" key="1">
    <citation type="submission" date="2024-08" db="EMBL/GenBank/DDBJ databases">
        <title>Two novel Cytobacillus novel species.</title>
        <authorList>
            <person name="Liu G."/>
        </authorList>
    </citation>
    <scope>NUCLEOTIDE SEQUENCE [LARGE SCALE GENOMIC DNA]</scope>
    <source>
        <strain evidence="2 3">FJAT-53684</strain>
    </source>
</reference>
<feature type="transmembrane region" description="Helical" evidence="1">
    <location>
        <begin position="109"/>
        <end position="127"/>
    </location>
</feature>
<feature type="transmembrane region" description="Helical" evidence="1">
    <location>
        <begin position="18"/>
        <end position="36"/>
    </location>
</feature>